<protein>
    <submittedName>
        <fullName evidence="19">Polysaccharide export protein</fullName>
    </submittedName>
</protein>
<keyword evidence="7 16" id="KW-0732">Signal</keyword>
<evidence type="ECO:0000259" key="18">
    <source>
        <dbReference type="Pfam" id="PF22461"/>
    </source>
</evidence>
<dbReference type="AlphaFoldDB" id="A0A4Y8AWU9"/>
<dbReference type="OrthoDB" id="662756at2"/>
<evidence type="ECO:0000256" key="9">
    <source>
        <dbReference type="ARBA" id="ARBA00023065"/>
    </source>
</evidence>
<keyword evidence="14" id="KW-0449">Lipoprotein</keyword>
<keyword evidence="20" id="KW-1185">Reference proteome</keyword>
<evidence type="ECO:0000256" key="16">
    <source>
        <dbReference type="SAM" id="SignalP"/>
    </source>
</evidence>
<dbReference type="Pfam" id="PF22461">
    <property type="entry name" value="SLBB_2"/>
    <property type="match status" value="1"/>
</dbReference>
<evidence type="ECO:0000313" key="19">
    <source>
        <dbReference type="EMBL" id="TEW77016.1"/>
    </source>
</evidence>
<comment type="subcellular location">
    <subcellularLocation>
        <location evidence="1">Cell outer membrane</location>
        <topology evidence="1">Multi-pass membrane protein</topology>
    </subcellularLocation>
</comment>
<dbReference type="GO" id="GO:0015288">
    <property type="term" value="F:porin activity"/>
    <property type="evidence" value="ECO:0007669"/>
    <property type="project" value="UniProtKB-KW"/>
</dbReference>
<dbReference type="GO" id="GO:0046930">
    <property type="term" value="C:pore complex"/>
    <property type="evidence" value="ECO:0007669"/>
    <property type="project" value="UniProtKB-KW"/>
</dbReference>
<evidence type="ECO:0000256" key="8">
    <source>
        <dbReference type="ARBA" id="ARBA00023047"/>
    </source>
</evidence>
<evidence type="ECO:0000259" key="17">
    <source>
        <dbReference type="Pfam" id="PF02563"/>
    </source>
</evidence>
<evidence type="ECO:0000256" key="13">
    <source>
        <dbReference type="ARBA" id="ARBA00023237"/>
    </source>
</evidence>
<dbReference type="GO" id="GO:0015159">
    <property type="term" value="F:polysaccharide transmembrane transporter activity"/>
    <property type="evidence" value="ECO:0007669"/>
    <property type="project" value="InterPro"/>
</dbReference>
<reference evidence="19 20" key="1">
    <citation type="journal article" date="2011" name="J. Microbiol.">
        <title>Gramella jeungdoensis sp. nov., isolated from a solar saltern in Korea.</title>
        <authorList>
            <person name="Joung Y."/>
            <person name="Kim H."/>
            <person name="Jang T."/>
            <person name="Ahn T.S."/>
            <person name="Joh K."/>
        </authorList>
    </citation>
    <scope>NUCLEOTIDE SEQUENCE [LARGE SCALE GENOMIC DNA]</scope>
    <source>
        <strain evidence="19 20">KCTC 23123</strain>
    </source>
</reference>
<evidence type="ECO:0000256" key="15">
    <source>
        <dbReference type="SAM" id="Phobius"/>
    </source>
</evidence>
<keyword evidence="10" id="KW-0626">Porin</keyword>
<evidence type="ECO:0000256" key="2">
    <source>
        <dbReference type="ARBA" id="ARBA00009450"/>
    </source>
</evidence>
<evidence type="ECO:0000256" key="10">
    <source>
        <dbReference type="ARBA" id="ARBA00023114"/>
    </source>
</evidence>
<evidence type="ECO:0000256" key="4">
    <source>
        <dbReference type="ARBA" id="ARBA00022452"/>
    </source>
</evidence>
<evidence type="ECO:0000256" key="12">
    <source>
        <dbReference type="ARBA" id="ARBA00023139"/>
    </source>
</evidence>
<dbReference type="InterPro" id="IPR054765">
    <property type="entry name" value="SLBB_dom"/>
</dbReference>
<proteinExistence type="inferred from homology"/>
<keyword evidence="12" id="KW-0564">Palmitate</keyword>
<evidence type="ECO:0000256" key="11">
    <source>
        <dbReference type="ARBA" id="ARBA00023136"/>
    </source>
</evidence>
<dbReference type="Proteomes" id="UP000298517">
    <property type="component" value="Unassembled WGS sequence"/>
</dbReference>
<dbReference type="InterPro" id="IPR003715">
    <property type="entry name" value="Poly_export_N"/>
</dbReference>
<keyword evidence="6 15" id="KW-0812">Transmembrane</keyword>
<feature type="domain" description="Polysaccharide export protein N-terminal" evidence="17">
    <location>
        <begin position="44"/>
        <end position="133"/>
    </location>
</feature>
<dbReference type="Pfam" id="PF02563">
    <property type="entry name" value="Poly_export"/>
    <property type="match status" value="1"/>
</dbReference>
<keyword evidence="5" id="KW-0762">Sugar transport</keyword>
<evidence type="ECO:0000313" key="20">
    <source>
        <dbReference type="Proteomes" id="UP000298517"/>
    </source>
</evidence>
<feature type="domain" description="SLBB" evidence="18">
    <location>
        <begin position="137"/>
        <end position="216"/>
    </location>
</feature>
<feature type="transmembrane region" description="Helical" evidence="15">
    <location>
        <begin position="228"/>
        <end position="249"/>
    </location>
</feature>
<evidence type="ECO:0000256" key="1">
    <source>
        <dbReference type="ARBA" id="ARBA00004571"/>
    </source>
</evidence>
<dbReference type="Gene3D" id="3.10.560.10">
    <property type="entry name" value="Outer membrane lipoprotein wza domain like"/>
    <property type="match status" value="1"/>
</dbReference>
<comment type="caution">
    <text evidence="19">The sequence shown here is derived from an EMBL/GenBank/DDBJ whole genome shotgun (WGS) entry which is preliminary data.</text>
</comment>
<feature type="signal peptide" evidence="16">
    <location>
        <begin position="1"/>
        <end position="25"/>
    </location>
</feature>
<feature type="chain" id="PRO_5021434260" evidence="16">
    <location>
        <begin position="26"/>
        <end position="251"/>
    </location>
</feature>
<keyword evidence="9" id="KW-0406">Ion transport</keyword>
<keyword evidence="3" id="KW-0813">Transport</keyword>
<dbReference type="GO" id="GO:0009279">
    <property type="term" value="C:cell outer membrane"/>
    <property type="evidence" value="ECO:0007669"/>
    <property type="project" value="UniProtKB-SubCell"/>
</dbReference>
<keyword evidence="4" id="KW-1134">Transmembrane beta strand</keyword>
<keyword evidence="15" id="KW-1133">Transmembrane helix</keyword>
<name>A0A4Y8AWU9_9FLAO</name>
<dbReference type="PANTHER" id="PTHR33619">
    <property type="entry name" value="POLYSACCHARIDE EXPORT PROTEIN GFCE-RELATED"/>
    <property type="match status" value="1"/>
</dbReference>
<dbReference type="PROSITE" id="PS51257">
    <property type="entry name" value="PROKAR_LIPOPROTEIN"/>
    <property type="match status" value="1"/>
</dbReference>
<dbReference type="EMBL" id="SNQI01000001">
    <property type="protein sequence ID" value="TEW77016.1"/>
    <property type="molecule type" value="Genomic_DNA"/>
</dbReference>
<dbReference type="InterPro" id="IPR049712">
    <property type="entry name" value="Poly_export"/>
</dbReference>
<keyword evidence="11 15" id="KW-0472">Membrane</keyword>
<keyword evidence="8" id="KW-0625">Polysaccharide transport</keyword>
<evidence type="ECO:0000256" key="3">
    <source>
        <dbReference type="ARBA" id="ARBA00022448"/>
    </source>
</evidence>
<evidence type="ECO:0000256" key="6">
    <source>
        <dbReference type="ARBA" id="ARBA00022692"/>
    </source>
</evidence>
<accession>A0A4Y8AWU9</accession>
<dbReference type="PANTHER" id="PTHR33619:SF3">
    <property type="entry name" value="POLYSACCHARIDE EXPORT PROTEIN GFCE-RELATED"/>
    <property type="match status" value="1"/>
</dbReference>
<dbReference type="RefSeq" id="WP_134247024.1">
    <property type="nucleotide sequence ID" value="NZ_SNQI01000001.1"/>
</dbReference>
<organism evidence="19 20">
    <name type="scientific">Gramella jeungdoensis</name>
    <dbReference type="NCBI Taxonomy" id="708091"/>
    <lineage>
        <taxon>Bacteria</taxon>
        <taxon>Pseudomonadati</taxon>
        <taxon>Bacteroidota</taxon>
        <taxon>Flavobacteriia</taxon>
        <taxon>Flavobacteriales</taxon>
        <taxon>Flavobacteriaceae</taxon>
        <taxon>Christiangramia</taxon>
    </lineage>
</organism>
<keyword evidence="13" id="KW-0998">Cell outer membrane</keyword>
<evidence type="ECO:0000256" key="7">
    <source>
        <dbReference type="ARBA" id="ARBA00022729"/>
    </source>
</evidence>
<dbReference type="GO" id="GO:0006811">
    <property type="term" value="P:monoatomic ion transport"/>
    <property type="evidence" value="ECO:0007669"/>
    <property type="project" value="UniProtKB-KW"/>
</dbReference>
<evidence type="ECO:0000256" key="5">
    <source>
        <dbReference type="ARBA" id="ARBA00022597"/>
    </source>
</evidence>
<dbReference type="Gene3D" id="3.30.1950.10">
    <property type="entry name" value="wza like domain"/>
    <property type="match status" value="1"/>
</dbReference>
<comment type="similarity">
    <text evidence="2">Belongs to the BexD/CtrA/VexA family.</text>
</comment>
<evidence type="ECO:0000256" key="14">
    <source>
        <dbReference type="ARBA" id="ARBA00023288"/>
    </source>
</evidence>
<gene>
    <name evidence="19" type="ORF">E2488_03980</name>
</gene>
<sequence length="251" mass="27607">MKKNRFTLLKSLVFLVLLTACTSPKKMVYFQGAVPEEVQEVLVDYEPKIQPGDLITIHVSGIDPIAAATFNIYEGTGVSSPKKVPYLVNKEGTIHFPVLGAVKAKGLTTLELTTYLEANLEEFLVKPIVNIRLINFKISVMGDVKAPGAYTIDNERITIVEALVLAGDLTIQGKRKNVLLIREIDGKRTFIPIDLTNRALFNSPYYYLVQNDVLYVEPNKAKIKSSGVGTNAGIIISSISTLISLIAILTR</sequence>